<keyword evidence="2" id="KW-0449">Lipoprotein</keyword>
<dbReference type="Proteomes" id="UP000052019">
    <property type="component" value="Unassembled WGS sequence"/>
</dbReference>
<evidence type="ECO:0000313" key="5">
    <source>
        <dbReference type="Proteomes" id="UP000183126"/>
    </source>
</evidence>
<name>A0A0R2ZBS2_9PSED</name>
<dbReference type="EMBL" id="LT629760">
    <property type="protein sequence ID" value="SDS12953.1"/>
    <property type="molecule type" value="Genomic_DNA"/>
</dbReference>
<evidence type="ECO:0000313" key="2">
    <source>
        <dbReference type="EMBL" id="KRP58122.1"/>
    </source>
</evidence>
<evidence type="ECO:0000313" key="3">
    <source>
        <dbReference type="EMBL" id="SDS12953.1"/>
    </source>
</evidence>
<sequence>MKILFSAFCTLFLLSGCATKDLSIENRQKIKTLAVLPASFPEQQFKYTSMDQAWGAGLGAGAGVAVGMASGASKVATSAMAGAGVAMGAKVADGGALSPRQAILLNLQRNQIDPGQLFKQQLEARITAEQLFKVVPEGSGADAHMEFVISEWGFALKNYSSELYPTVGVVATMKRGDVAVWRNFETITAFSDGNTLAYTPQQYATDPEVLRGALQHAFELAIEKLMTDLKQ</sequence>
<feature type="signal peptide" evidence="1">
    <location>
        <begin position="1"/>
        <end position="20"/>
    </location>
</feature>
<dbReference type="PATRIC" id="fig|200450.4.peg.1304"/>
<accession>A0A0R2ZBS2</accession>
<keyword evidence="1" id="KW-0732">Signal</keyword>
<keyword evidence="5" id="KW-1185">Reference proteome</keyword>
<organism evidence="2 4">
    <name type="scientific">Pseudomonas trivialis</name>
    <dbReference type="NCBI Taxonomy" id="200450"/>
    <lineage>
        <taxon>Bacteria</taxon>
        <taxon>Pseudomonadati</taxon>
        <taxon>Pseudomonadota</taxon>
        <taxon>Gammaproteobacteria</taxon>
        <taxon>Pseudomonadales</taxon>
        <taxon>Pseudomonadaceae</taxon>
        <taxon>Pseudomonas</taxon>
    </lineage>
</organism>
<evidence type="ECO:0000313" key="4">
    <source>
        <dbReference type="Proteomes" id="UP000052019"/>
    </source>
</evidence>
<dbReference type="EMBL" id="JYLK01000018">
    <property type="protein sequence ID" value="KRP58122.1"/>
    <property type="molecule type" value="Genomic_DNA"/>
</dbReference>
<dbReference type="Proteomes" id="UP000183126">
    <property type="component" value="Chromosome I"/>
</dbReference>
<gene>
    <name evidence="3" type="ORF">SAMN04490205_1562</name>
    <name evidence="2" type="ORF">TU79_21715</name>
</gene>
<proteinExistence type="predicted"/>
<dbReference type="PROSITE" id="PS51257">
    <property type="entry name" value="PROKAR_LIPOPROTEIN"/>
    <property type="match status" value="1"/>
</dbReference>
<feature type="chain" id="PRO_5006430149" evidence="1">
    <location>
        <begin position="21"/>
        <end position="231"/>
    </location>
</feature>
<dbReference type="RefSeq" id="WP_057009908.1">
    <property type="nucleotide sequence ID" value="NZ_JYLK01000018.1"/>
</dbReference>
<protein>
    <submittedName>
        <fullName evidence="2">Lipoprotein</fullName>
    </submittedName>
</protein>
<dbReference type="OrthoDB" id="9182211at2"/>
<evidence type="ECO:0000256" key="1">
    <source>
        <dbReference type="SAM" id="SignalP"/>
    </source>
</evidence>
<dbReference type="AlphaFoldDB" id="A0A0R2ZBS2"/>
<reference evidence="3 5" key="2">
    <citation type="submission" date="2016-10" db="EMBL/GenBank/DDBJ databases">
        <authorList>
            <person name="Varghese N."/>
            <person name="Submissions S."/>
        </authorList>
    </citation>
    <scope>NUCLEOTIDE SEQUENCE [LARGE SCALE GENOMIC DNA]</scope>
    <source>
        <strain evidence="3 5">BS3111</strain>
    </source>
</reference>
<reference evidence="2 4" key="1">
    <citation type="submission" date="2015-02" db="EMBL/GenBank/DDBJ databases">
        <title>Two Pseudomonas sp. nov. isolated from raw milk.</title>
        <authorList>
            <person name="Wenning M."/>
            <person name="von Neubeck M."/>
            <person name="Huptas C."/>
            <person name="Scherer S."/>
        </authorList>
    </citation>
    <scope>NUCLEOTIDE SEQUENCE [LARGE SCALE GENOMIC DNA]</scope>
    <source>
        <strain evidence="2 4">DSM 14937</strain>
    </source>
</reference>